<protein>
    <submittedName>
        <fullName evidence="4">Dimethylargininase</fullName>
    </submittedName>
</protein>
<keyword evidence="2" id="KW-0378">Hydrolase</keyword>
<dbReference type="PANTHER" id="PTHR12737">
    <property type="entry name" value="DIMETHYLARGININE DIMETHYLAMINOHYDROLASE"/>
    <property type="match status" value="1"/>
</dbReference>
<dbReference type="GO" id="GO:0016597">
    <property type="term" value="F:amino acid binding"/>
    <property type="evidence" value="ECO:0007669"/>
    <property type="project" value="TreeGrafter"/>
</dbReference>
<evidence type="ECO:0000313" key="5">
    <source>
        <dbReference type="Proteomes" id="UP000515804"/>
    </source>
</evidence>
<comment type="similarity">
    <text evidence="1">Belongs to the DDAH family.</text>
</comment>
<evidence type="ECO:0000256" key="3">
    <source>
        <dbReference type="PIRSR" id="PIRSR633199-1"/>
    </source>
</evidence>
<dbReference type="InterPro" id="IPR033199">
    <property type="entry name" value="DDAH-like"/>
</dbReference>
<evidence type="ECO:0000313" key="4">
    <source>
        <dbReference type="EMBL" id="QNN69725.1"/>
    </source>
</evidence>
<evidence type="ECO:0000256" key="1">
    <source>
        <dbReference type="ARBA" id="ARBA00008532"/>
    </source>
</evidence>
<dbReference type="SUPFAM" id="SSF55909">
    <property type="entry name" value="Pentein"/>
    <property type="match status" value="1"/>
</dbReference>
<dbReference type="Proteomes" id="UP000515804">
    <property type="component" value="Chromosome"/>
</dbReference>
<dbReference type="GO" id="GO:0006525">
    <property type="term" value="P:arginine metabolic process"/>
    <property type="evidence" value="ECO:0007669"/>
    <property type="project" value="TreeGrafter"/>
</dbReference>
<dbReference type="GO" id="GO:0016403">
    <property type="term" value="F:dimethylargininase activity"/>
    <property type="evidence" value="ECO:0007669"/>
    <property type="project" value="TreeGrafter"/>
</dbReference>
<evidence type="ECO:0000256" key="2">
    <source>
        <dbReference type="ARBA" id="ARBA00022801"/>
    </source>
</evidence>
<proteinExistence type="inferred from homology"/>
<sequence>MWIAITREVSPALAACQLSFVERDAIDVDRARAQHAAYRAALEGLGCRVLELPAEAAWPDSVFVEDVALAFDELAIATRPGAESRRDEGSAVLELLGSVRAVSRIEAPGTLDGGDVLRIGKRVFVGISARSNAAGHGQLRDLLAPHGYTVESVAMRDCLHLKSAVTQVGESTVLVNPAWVDIGPFAGYDCIEIDPTEPHAANAVRVGDALLYPDGFPQTLARLRSAGIDVTTVDVSELQKAEGAVTCCSILLRSGAAPASA</sequence>
<dbReference type="RefSeq" id="WP_187552242.1">
    <property type="nucleotide sequence ID" value="NZ_BMZL01000001.1"/>
</dbReference>
<feature type="active site" description="Proton donor" evidence="3">
    <location>
        <position position="160"/>
    </location>
</feature>
<dbReference type="EMBL" id="CP060719">
    <property type="protein sequence ID" value="QNN69725.1"/>
    <property type="molecule type" value="Genomic_DNA"/>
</dbReference>
<dbReference type="GO" id="GO:0000052">
    <property type="term" value="P:citrulline metabolic process"/>
    <property type="evidence" value="ECO:0007669"/>
    <property type="project" value="TreeGrafter"/>
</dbReference>
<dbReference type="Gene3D" id="3.75.10.10">
    <property type="entry name" value="L-arginine/glycine Amidinotransferase, Chain A"/>
    <property type="match status" value="1"/>
</dbReference>
<dbReference type="PANTHER" id="PTHR12737:SF9">
    <property type="entry name" value="DIMETHYLARGININASE"/>
    <property type="match status" value="1"/>
</dbReference>
<feature type="active site" description="Nucleophile" evidence="3">
    <location>
        <position position="247"/>
    </location>
</feature>
<dbReference type="KEGG" id="tcn:H9L16_13880"/>
<reference evidence="4 5" key="1">
    <citation type="submission" date="2020-08" db="EMBL/GenBank/DDBJ databases">
        <title>Genome sequence of Thermomonas carbonis KCTC 42013T.</title>
        <authorList>
            <person name="Hyun D.-W."/>
            <person name="Bae J.-W."/>
        </authorList>
    </citation>
    <scope>NUCLEOTIDE SEQUENCE [LARGE SCALE GENOMIC DNA]</scope>
    <source>
        <strain evidence="4 5">KCTC 42013</strain>
    </source>
</reference>
<gene>
    <name evidence="4" type="ORF">H9L16_13880</name>
</gene>
<accession>A0A7G9SPF0</accession>
<dbReference type="GO" id="GO:0045429">
    <property type="term" value="P:positive regulation of nitric oxide biosynthetic process"/>
    <property type="evidence" value="ECO:0007669"/>
    <property type="project" value="TreeGrafter"/>
</dbReference>
<dbReference type="AlphaFoldDB" id="A0A7G9SPF0"/>
<keyword evidence="5" id="KW-1185">Reference proteome</keyword>
<organism evidence="4 5">
    <name type="scientific">Thermomonas carbonis</name>
    <dbReference type="NCBI Taxonomy" id="1463158"/>
    <lineage>
        <taxon>Bacteria</taxon>
        <taxon>Pseudomonadati</taxon>
        <taxon>Pseudomonadota</taxon>
        <taxon>Gammaproteobacteria</taxon>
        <taxon>Lysobacterales</taxon>
        <taxon>Lysobacteraceae</taxon>
        <taxon>Thermomonas</taxon>
    </lineage>
</organism>
<name>A0A7G9SPF0_9GAMM</name>